<dbReference type="AlphaFoldDB" id="A0A2D0IT46"/>
<gene>
    <name evidence="1" type="ORF">Xbud_03116</name>
</gene>
<protein>
    <submittedName>
        <fullName evidence="1">Uncharacterized protein</fullName>
    </submittedName>
</protein>
<reference evidence="1 2" key="1">
    <citation type="journal article" date="2017" name="Nat. Microbiol.">
        <title>Natural product diversity associated with the nematode symbionts Photorhabdus and Xenorhabdus.</title>
        <authorList>
            <person name="Tobias N.J."/>
            <person name="Wolff H."/>
            <person name="Djahanschiri B."/>
            <person name="Grundmann F."/>
            <person name="Kronenwerth M."/>
            <person name="Shi Y.M."/>
            <person name="Simonyi S."/>
            <person name="Grun P."/>
            <person name="Shapiro-Ilan D."/>
            <person name="Pidot S.J."/>
            <person name="Stinear T.P."/>
            <person name="Ebersberger I."/>
            <person name="Bode H.B."/>
        </authorList>
    </citation>
    <scope>NUCLEOTIDE SEQUENCE [LARGE SCALE GENOMIC DNA]</scope>
    <source>
        <strain evidence="1 2">DSM 16342</strain>
    </source>
</reference>
<dbReference type="RefSeq" id="WP_169923086.1">
    <property type="nucleotide sequence ID" value="NZ_CAWNNJ010000088.1"/>
</dbReference>
<name>A0A2D0IT46_XENBU</name>
<proteinExistence type="predicted"/>
<dbReference type="Proteomes" id="UP000225833">
    <property type="component" value="Unassembled WGS sequence"/>
</dbReference>
<comment type="caution">
    <text evidence="1">The sequence shown here is derived from an EMBL/GenBank/DDBJ whole genome shotgun (WGS) entry which is preliminary data.</text>
</comment>
<evidence type="ECO:0000313" key="2">
    <source>
        <dbReference type="Proteomes" id="UP000225833"/>
    </source>
</evidence>
<organism evidence="1 2">
    <name type="scientific">Xenorhabdus budapestensis</name>
    <dbReference type="NCBI Taxonomy" id="290110"/>
    <lineage>
        <taxon>Bacteria</taxon>
        <taxon>Pseudomonadati</taxon>
        <taxon>Pseudomonadota</taxon>
        <taxon>Gammaproteobacteria</taxon>
        <taxon>Enterobacterales</taxon>
        <taxon>Morganellaceae</taxon>
        <taxon>Xenorhabdus</taxon>
    </lineage>
</organism>
<evidence type="ECO:0000313" key="1">
    <source>
        <dbReference type="EMBL" id="PHM25043.1"/>
    </source>
</evidence>
<dbReference type="EMBL" id="NIBS01000021">
    <property type="protein sequence ID" value="PHM25043.1"/>
    <property type="molecule type" value="Genomic_DNA"/>
</dbReference>
<sequence length="58" mass="6471">MTQYNAREITFEDVIETWVFMKCLIAGHSDTIISGNANSASSSYARVHDMIDSREGNS</sequence>
<accession>A0A2D0IT46</accession>